<protein>
    <recommendedName>
        <fullName evidence="6">Phosphocarrier protein NPr</fullName>
    </recommendedName>
    <alternativeName>
        <fullName evidence="7">Nitrogen-related HPr</fullName>
    </alternativeName>
</protein>
<reference evidence="9 10" key="1">
    <citation type="submission" date="2018-04" db="EMBL/GenBank/DDBJ databases">
        <title>Brenneria corticis sp.nov.</title>
        <authorList>
            <person name="Li Y."/>
        </authorList>
    </citation>
    <scope>NUCLEOTIDE SEQUENCE [LARGE SCALE GENOMIC DNA]</scope>
    <source>
        <strain evidence="9 10">LMG 27715</strain>
    </source>
</reference>
<dbReference type="InterPro" id="IPR050399">
    <property type="entry name" value="HPr"/>
</dbReference>
<dbReference type="Pfam" id="PF00381">
    <property type="entry name" value="PTS-HPr"/>
    <property type="match status" value="1"/>
</dbReference>
<dbReference type="PROSITE" id="PS51350">
    <property type="entry name" value="PTS_HPR_DOM"/>
    <property type="match status" value="1"/>
</dbReference>
<dbReference type="AlphaFoldDB" id="A0A2U1TQN8"/>
<dbReference type="OrthoDB" id="9798965at2"/>
<evidence type="ECO:0000259" key="8">
    <source>
        <dbReference type="PROSITE" id="PS51350"/>
    </source>
</evidence>
<comment type="caution">
    <text evidence="9">The sequence shown here is derived from an EMBL/GenBank/DDBJ whole genome shotgun (WGS) entry which is preliminary data.</text>
</comment>
<dbReference type="Proteomes" id="UP000245138">
    <property type="component" value="Unassembled WGS sequence"/>
</dbReference>
<evidence type="ECO:0000256" key="3">
    <source>
        <dbReference type="ARBA" id="ARBA00022490"/>
    </source>
</evidence>
<dbReference type="RefSeq" id="WP_109054758.1">
    <property type="nucleotide sequence ID" value="NZ_QDKJ01000009.1"/>
</dbReference>
<sequence length="88" mass="9567">MLKEKITVRNKNGLHARPATILAKLSRRYQSKIELVYKDKIIKVKGIVGILSAGISGGSTLEVVCDGDDEQDAMCEIKALFASGFGEE</sequence>
<proteinExistence type="inferred from homology"/>
<evidence type="ECO:0000256" key="2">
    <source>
        <dbReference type="ARBA" id="ARBA00010736"/>
    </source>
</evidence>
<dbReference type="Gene3D" id="3.30.1340.10">
    <property type="entry name" value="HPr-like"/>
    <property type="match status" value="1"/>
</dbReference>
<evidence type="ECO:0000313" key="10">
    <source>
        <dbReference type="Proteomes" id="UP000245138"/>
    </source>
</evidence>
<comment type="similarity">
    <text evidence="2">Belongs to the HPr family.</text>
</comment>
<dbReference type="EMBL" id="QDKJ01000009">
    <property type="protein sequence ID" value="PWC11708.1"/>
    <property type="molecule type" value="Genomic_DNA"/>
</dbReference>
<feature type="domain" description="HPr" evidence="8">
    <location>
        <begin position="1"/>
        <end position="88"/>
    </location>
</feature>
<dbReference type="InterPro" id="IPR035895">
    <property type="entry name" value="HPr-like_sf"/>
</dbReference>
<name>A0A2U1TQN8_9GAMM</name>
<evidence type="ECO:0000256" key="4">
    <source>
        <dbReference type="ARBA" id="ARBA00022683"/>
    </source>
</evidence>
<dbReference type="CDD" id="cd00367">
    <property type="entry name" value="PTS-HPr_like"/>
    <property type="match status" value="1"/>
</dbReference>
<accession>A0A2U1TQN8</accession>
<dbReference type="PANTHER" id="PTHR33705:SF2">
    <property type="entry name" value="PHOSPHOCARRIER PROTEIN NPR"/>
    <property type="match status" value="1"/>
</dbReference>
<evidence type="ECO:0000256" key="5">
    <source>
        <dbReference type="ARBA" id="ARBA00037424"/>
    </source>
</evidence>
<dbReference type="SUPFAM" id="SSF55594">
    <property type="entry name" value="HPr-like"/>
    <property type="match status" value="1"/>
</dbReference>
<dbReference type="InterPro" id="IPR001020">
    <property type="entry name" value="PTS_HPr_His_P_site"/>
</dbReference>
<comment type="function">
    <text evidence="5">Component of the phosphoenolpyruvate-dependent nitrogen-metabolic phosphotransferase system (nitrogen-metabolic PTS), that seems to be involved in regulating nitrogen metabolism. The phosphoryl group from phosphoenolpyruvate (PEP) is transferred to the phosphoryl carrier protein NPr by enzyme I-Ntr. Phospho-NPr then transfers it to EIIA-Ntr. Could function in the transcriptional regulation of sigma-54 dependent operons in conjunction with the NPr (PtsO) and EIIA-Ntr (PtsN) proteins.</text>
</comment>
<dbReference type="PANTHER" id="PTHR33705">
    <property type="entry name" value="PHOSPHOCARRIER PROTEIN HPR"/>
    <property type="match status" value="1"/>
</dbReference>
<keyword evidence="3" id="KW-0963">Cytoplasm</keyword>
<keyword evidence="10" id="KW-1185">Reference proteome</keyword>
<evidence type="ECO:0000256" key="7">
    <source>
        <dbReference type="ARBA" id="ARBA00041734"/>
    </source>
</evidence>
<evidence type="ECO:0000256" key="1">
    <source>
        <dbReference type="ARBA" id="ARBA00004496"/>
    </source>
</evidence>
<evidence type="ECO:0000313" key="9">
    <source>
        <dbReference type="EMBL" id="PWC11708.1"/>
    </source>
</evidence>
<dbReference type="PRINTS" id="PR00107">
    <property type="entry name" value="PHOSPHOCPHPR"/>
</dbReference>
<keyword evidence="4" id="KW-0598">Phosphotransferase system</keyword>
<comment type="subcellular location">
    <subcellularLocation>
        <location evidence="1">Cytoplasm</location>
    </subcellularLocation>
</comment>
<dbReference type="InterPro" id="IPR000032">
    <property type="entry name" value="HPr-like"/>
</dbReference>
<gene>
    <name evidence="9" type="ORF">B4923_12825</name>
</gene>
<dbReference type="GO" id="GO:0005737">
    <property type="term" value="C:cytoplasm"/>
    <property type="evidence" value="ECO:0007669"/>
    <property type="project" value="UniProtKB-SubCell"/>
</dbReference>
<dbReference type="NCBIfam" id="TIGR01003">
    <property type="entry name" value="PTS_HPr_family"/>
    <property type="match status" value="1"/>
</dbReference>
<organism evidence="9 10">
    <name type="scientific">Brenneria roseae subsp. americana</name>
    <dbReference type="NCBI Taxonomy" id="1508507"/>
    <lineage>
        <taxon>Bacteria</taxon>
        <taxon>Pseudomonadati</taxon>
        <taxon>Pseudomonadota</taxon>
        <taxon>Gammaproteobacteria</taxon>
        <taxon>Enterobacterales</taxon>
        <taxon>Pectobacteriaceae</taxon>
        <taxon>Brenneria</taxon>
    </lineage>
</organism>
<dbReference type="PROSITE" id="PS00369">
    <property type="entry name" value="PTS_HPR_HIS"/>
    <property type="match status" value="1"/>
</dbReference>
<dbReference type="GO" id="GO:0009401">
    <property type="term" value="P:phosphoenolpyruvate-dependent sugar phosphotransferase system"/>
    <property type="evidence" value="ECO:0007669"/>
    <property type="project" value="UniProtKB-KW"/>
</dbReference>
<evidence type="ECO:0000256" key="6">
    <source>
        <dbReference type="ARBA" id="ARBA00040081"/>
    </source>
</evidence>